<reference evidence="18 19" key="1">
    <citation type="journal article" date="2023" name="bioRxiv">
        <title>Conserved and derived expression patterns and positive selection on dental genes reveal complex evolutionary context of ever-growing rodent molars.</title>
        <authorList>
            <person name="Calamari Z.T."/>
            <person name="Song A."/>
            <person name="Cohen E."/>
            <person name="Akter M."/>
            <person name="Roy R.D."/>
            <person name="Hallikas O."/>
            <person name="Christensen M.M."/>
            <person name="Li P."/>
            <person name="Marangoni P."/>
            <person name="Jernvall J."/>
            <person name="Klein O.D."/>
        </authorList>
    </citation>
    <scope>NUCLEOTIDE SEQUENCE [LARGE SCALE GENOMIC DNA]</scope>
    <source>
        <strain evidence="18">V071</strain>
    </source>
</reference>
<feature type="domain" description="C2H2-type" evidence="17">
    <location>
        <begin position="212"/>
        <end position="239"/>
    </location>
</feature>
<evidence type="ECO:0000256" key="2">
    <source>
        <dbReference type="ARBA" id="ARBA00006991"/>
    </source>
</evidence>
<evidence type="ECO:0000256" key="5">
    <source>
        <dbReference type="ARBA" id="ARBA00022771"/>
    </source>
</evidence>
<gene>
    <name evidence="18" type="ORF">U0070_021343</name>
</gene>
<evidence type="ECO:0000256" key="1">
    <source>
        <dbReference type="ARBA" id="ARBA00004123"/>
    </source>
</evidence>
<protein>
    <recommendedName>
        <fullName evidence="13">Zinc finger protein 22</fullName>
    </recommendedName>
    <alternativeName>
        <fullName evidence="14">Zinc finger protein Krox-25</fullName>
    </alternativeName>
</protein>
<dbReference type="SUPFAM" id="SSF57667">
    <property type="entry name" value="beta-beta-alpha zinc fingers"/>
    <property type="match status" value="3"/>
</dbReference>
<evidence type="ECO:0000256" key="13">
    <source>
        <dbReference type="ARBA" id="ARBA00068213"/>
    </source>
</evidence>
<evidence type="ECO:0000313" key="19">
    <source>
        <dbReference type="Proteomes" id="UP001488838"/>
    </source>
</evidence>
<dbReference type="GO" id="GO:0000981">
    <property type="term" value="F:DNA-binding transcription factor activity, RNA polymerase II-specific"/>
    <property type="evidence" value="ECO:0007669"/>
    <property type="project" value="TreeGrafter"/>
</dbReference>
<evidence type="ECO:0000256" key="7">
    <source>
        <dbReference type="ARBA" id="ARBA00022990"/>
    </source>
</evidence>
<dbReference type="PROSITE" id="PS50157">
    <property type="entry name" value="ZINC_FINGER_C2H2_2"/>
    <property type="match status" value="5"/>
</dbReference>
<accession>A0AAW0JHF1</accession>
<feature type="domain" description="C2H2-type" evidence="17">
    <location>
        <begin position="156"/>
        <end position="183"/>
    </location>
</feature>
<evidence type="ECO:0000256" key="3">
    <source>
        <dbReference type="ARBA" id="ARBA00022723"/>
    </source>
</evidence>
<keyword evidence="5 15" id="KW-0863">Zinc-finger</keyword>
<evidence type="ECO:0000256" key="8">
    <source>
        <dbReference type="ARBA" id="ARBA00023015"/>
    </source>
</evidence>
<dbReference type="AlphaFoldDB" id="A0AAW0JHF1"/>
<dbReference type="EMBL" id="JBBHLL010000035">
    <property type="protein sequence ID" value="KAK7826329.1"/>
    <property type="molecule type" value="Genomic_DNA"/>
</dbReference>
<evidence type="ECO:0000259" key="17">
    <source>
        <dbReference type="PROSITE" id="PS50157"/>
    </source>
</evidence>
<dbReference type="FunFam" id="3.30.160.60:FF:001158">
    <property type="entry name" value="zinc finger protein 22"/>
    <property type="match status" value="2"/>
</dbReference>
<dbReference type="GO" id="GO:0008270">
    <property type="term" value="F:zinc ion binding"/>
    <property type="evidence" value="ECO:0007669"/>
    <property type="project" value="UniProtKB-KW"/>
</dbReference>
<feature type="region of interest" description="Disordered" evidence="16">
    <location>
        <begin position="290"/>
        <end position="318"/>
    </location>
</feature>
<comment type="function">
    <text evidence="12">Binds DNA through the consensus sequence 5'-CAATG-3'. May be involved in transcriptional regulation and may play a role in tooth formation.</text>
</comment>
<dbReference type="FunFam" id="3.30.160.60:FF:000670">
    <property type="entry name" value="zinc finger protein 22"/>
    <property type="match status" value="1"/>
</dbReference>
<evidence type="ECO:0000256" key="12">
    <source>
        <dbReference type="ARBA" id="ARBA00055024"/>
    </source>
</evidence>
<dbReference type="Pfam" id="PF00096">
    <property type="entry name" value="zf-C2H2"/>
    <property type="match status" value="5"/>
</dbReference>
<dbReference type="GO" id="GO:0005634">
    <property type="term" value="C:nucleus"/>
    <property type="evidence" value="ECO:0007669"/>
    <property type="project" value="UniProtKB-SubCell"/>
</dbReference>
<feature type="domain" description="C2H2-type" evidence="17">
    <location>
        <begin position="184"/>
        <end position="211"/>
    </location>
</feature>
<dbReference type="FunFam" id="3.30.160.60:FF:000644">
    <property type="entry name" value="Zinc finger protein 22"/>
    <property type="match status" value="1"/>
</dbReference>
<sequence length="337" mass="37648">AARSSANSPHFRRARREASTVAACAVSAPRAAVRPGRVSDGIALTTEPSERPGRASSAWASPLVAEKDSHWMLRLHRAIVSDLQGAGGRFVASEKSAPEAAGSWVGPKGAISRSSNQGKTYETKRKTGRQRQKWGMTIRFDSGLSRRRRNVDEKPYKCTRCSKSFGQSSTLFQHQKIHTGKKSHKCADCGKSFFQSSNLIQHRRIHTGEKPYKCDECGERFKQSSNLIQHQRVHTGEKPYCCDECGRCFSQSSHLIQHQRTHTGEKPYQCEECDKCFSQSSHLRQHMKVHKDKKPRKRGKNARAKAHPVSWKAGKGRKAVAGLRQVKGTASGLFKKK</sequence>
<keyword evidence="8" id="KW-0805">Transcription regulation</keyword>
<evidence type="ECO:0000256" key="15">
    <source>
        <dbReference type="PROSITE-ProRule" id="PRU00042"/>
    </source>
</evidence>
<name>A0AAW0JHF1_MYOGA</name>
<feature type="non-terminal residue" evidence="18">
    <location>
        <position position="1"/>
    </location>
</feature>
<evidence type="ECO:0000256" key="11">
    <source>
        <dbReference type="ARBA" id="ARBA00023242"/>
    </source>
</evidence>
<proteinExistence type="inferred from homology"/>
<keyword evidence="3" id="KW-0479">Metal-binding</keyword>
<keyword evidence="4" id="KW-0677">Repeat</keyword>
<dbReference type="PANTHER" id="PTHR23226">
    <property type="entry name" value="ZINC FINGER AND SCAN DOMAIN-CONTAINING"/>
    <property type="match status" value="1"/>
</dbReference>
<dbReference type="SMART" id="SM00355">
    <property type="entry name" value="ZnF_C2H2"/>
    <property type="match status" value="5"/>
</dbReference>
<evidence type="ECO:0000256" key="4">
    <source>
        <dbReference type="ARBA" id="ARBA00022737"/>
    </source>
</evidence>
<keyword evidence="7" id="KW-0007">Acetylation</keyword>
<evidence type="ECO:0000256" key="14">
    <source>
        <dbReference type="ARBA" id="ARBA00076293"/>
    </source>
</evidence>
<keyword evidence="9" id="KW-0238">DNA-binding</keyword>
<dbReference type="Proteomes" id="UP001488838">
    <property type="component" value="Unassembled WGS sequence"/>
</dbReference>
<feature type="non-terminal residue" evidence="18">
    <location>
        <position position="337"/>
    </location>
</feature>
<keyword evidence="19" id="KW-1185">Reference proteome</keyword>
<comment type="caution">
    <text evidence="18">The sequence shown here is derived from an EMBL/GenBank/DDBJ whole genome shotgun (WGS) entry which is preliminary data.</text>
</comment>
<comment type="subcellular location">
    <subcellularLocation>
        <location evidence="1">Nucleus</location>
    </subcellularLocation>
</comment>
<evidence type="ECO:0000256" key="9">
    <source>
        <dbReference type="ARBA" id="ARBA00023125"/>
    </source>
</evidence>
<organism evidence="18 19">
    <name type="scientific">Myodes glareolus</name>
    <name type="common">Bank vole</name>
    <name type="synonym">Clethrionomys glareolus</name>
    <dbReference type="NCBI Taxonomy" id="447135"/>
    <lineage>
        <taxon>Eukaryota</taxon>
        <taxon>Metazoa</taxon>
        <taxon>Chordata</taxon>
        <taxon>Craniata</taxon>
        <taxon>Vertebrata</taxon>
        <taxon>Euteleostomi</taxon>
        <taxon>Mammalia</taxon>
        <taxon>Eutheria</taxon>
        <taxon>Euarchontoglires</taxon>
        <taxon>Glires</taxon>
        <taxon>Rodentia</taxon>
        <taxon>Myomorpha</taxon>
        <taxon>Muroidea</taxon>
        <taxon>Cricetidae</taxon>
        <taxon>Arvicolinae</taxon>
        <taxon>Myodes</taxon>
    </lineage>
</organism>
<comment type="similarity">
    <text evidence="2">Belongs to the krueppel C2H2-type zinc-finger protein family.</text>
</comment>
<feature type="region of interest" description="Disordered" evidence="16">
    <location>
        <begin position="39"/>
        <end position="60"/>
    </location>
</feature>
<keyword evidence="10" id="KW-0804">Transcription</keyword>
<keyword evidence="6" id="KW-0862">Zinc</keyword>
<dbReference type="Gene3D" id="3.30.160.60">
    <property type="entry name" value="Classic Zinc Finger"/>
    <property type="match status" value="5"/>
</dbReference>
<evidence type="ECO:0000256" key="10">
    <source>
        <dbReference type="ARBA" id="ARBA00023163"/>
    </source>
</evidence>
<dbReference type="InterPro" id="IPR036236">
    <property type="entry name" value="Znf_C2H2_sf"/>
</dbReference>
<feature type="compositionally biased region" description="Basic residues" evidence="16">
    <location>
        <begin position="290"/>
        <end position="306"/>
    </location>
</feature>
<feature type="region of interest" description="Disordered" evidence="16">
    <location>
        <begin position="97"/>
        <end position="131"/>
    </location>
</feature>
<dbReference type="GO" id="GO:0000978">
    <property type="term" value="F:RNA polymerase II cis-regulatory region sequence-specific DNA binding"/>
    <property type="evidence" value="ECO:0007669"/>
    <property type="project" value="TreeGrafter"/>
</dbReference>
<feature type="domain" description="C2H2-type" evidence="17">
    <location>
        <begin position="240"/>
        <end position="267"/>
    </location>
</feature>
<evidence type="ECO:0000256" key="16">
    <source>
        <dbReference type="SAM" id="MobiDB-lite"/>
    </source>
</evidence>
<keyword evidence="11" id="KW-0539">Nucleus</keyword>
<evidence type="ECO:0000313" key="18">
    <source>
        <dbReference type="EMBL" id="KAK7826329.1"/>
    </source>
</evidence>
<dbReference type="PANTHER" id="PTHR23226:SF402">
    <property type="entry name" value="ZINC FINGER PROTEIN 22"/>
    <property type="match status" value="1"/>
</dbReference>
<evidence type="ECO:0000256" key="6">
    <source>
        <dbReference type="ARBA" id="ARBA00022833"/>
    </source>
</evidence>
<feature type="domain" description="C2H2-type" evidence="17">
    <location>
        <begin position="268"/>
        <end position="295"/>
    </location>
</feature>
<dbReference type="FunFam" id="3.30.160.60:FF:000817">
    <property type="entry name" value="zinc finger protein 22"/>
    <property type="match status" value="1"/>
</dbReference>
<dbReference type="PROSITE" id="PS00028">
    <property type="entry name" value="ZINC_FINGER_C2H2_1"/>
    <property type="match status" value="5"/>
</dbReference>
<dbReference type="InterPro" id="IPR013087">
    <property type="entry name" value="Znf_C2H2_type"/>
</dbReference>